<name>A0A2G9RWJ6_AQUCT</name>
<organism evidence="2 3">
    <name type="scientific">Aquarana catesbeiana</name>
    <name type="common">American bullfrog</name>
    <name type="synonym">Rana catesbeiana</name>
    <dbReference type="NCBI Taxonomy" id="8400"/>
    <lineage>
        <taxon>Eukaryota</taxon>
        <taxon>Metazoa</taxon>
        <taxon>Chordata</taxon>
        <taxon>Craniata</taxon>
        <taxon>Vertebrata</taxon>
        <taxon>Euteleostomi</taxon>
        <taxon>Amphibia</taxon>
        <taxon>Batrachia</taxon>
        <taxon>Anura</taxon>
        <taxon>Neobatrachia</taxon>
        <taxon>Ranoidea</taxon>
        <taxon>Ranidae</taxon>
        <taxon>Aquarana</taxon>
    </lineage>
</organism>
<dbReference type="OrthoDB" id="306254at2759"/>
<feature type="compositionally biased region" description="Basic and acidic residues" evidence="1">
    <location>
        <begin position="43"/>
        <end position="63"/>
    </location>
</feature>
<evidence type="ECO:0000313" key="2">
    <source>
        <dbReference type="EMBL" id="PIO32306.1"/>
    </source>
</evidence>
<dbReference type="AlphaFoldDB" id="A0A2G9RWJ6"/>
<keyword evidence="3" id="KW-1185">Reference proteome</keyword>
<feature type="compositionally biased region" description="Polar residues" evidence="1">
    <location>
        <begin position="1"/>
        <end position="10"/>
    </location>
</feature>
<feature type="region of interest" description="Disordered" evidence="1">
    <location>
        <begin position="174"/>
        <end position="194"/>
    </location>
</feature>
<proteinExistence type="predicted"/>
<evidence type="ECO:0000313" key="3">
    <source>
        <dbReference type="Proteomes" id="UP000228934"/>
    </source>
</evidence>
<feature type="region of interest" description="Disordered" evidence="1">
    <location>
        <begin position="90"/>
        <end position="109"/>
    </location>
</feature>
<sequence length="236" mass="26220">MLRTCSSNFAQDDLPGANHLYRKHPEELIPPKSTSLATCNVGQEEKLPVQKHETSARPSELSKKASLSPNSSTSSISEGPILSDASFSEGEGVLKHESQPNPAETLKNKEFCIRDTKSFAPLSEFQREADKYLPLPTSSIRPDPWEELAKGSPHSVINIFTRSYQHYGKELNENTEDNVPDIQPVHSATSPQNSISYADDFVSSQANESALDSQKSAQRRFDFFMQLLAIILNNLK</sequence>
<accession>A0A2G9RWJ6</accession>
<feature type="compositionally biased region" description="Low complexity" evidence="1">
    <location>
        <begin position="64"/>
        <end position="83"/>
    </location>
</feature>
<feature type="compositionally biased region" description="Polar residues" evidence="1">
    <location>
        <begin position="32"/>
        <end position="41"/>
    </location>
</feature>
<evidence type="ECO:0000256" key="1">
    <source>
        <dbReference type="SAM" id="MobiDB-lite"/>
    </source>
</evidence>
<feature type="region of interest" description="Disordered" evidence="1">
    <location>
        <begin position="1"/>
        <end position="85"/>
    </location>
</feature>
<dbReference type="EMBL" id="KV932490">
    <property type="protein sequence ID" value="PIO32306.1"/>
    <property type="molecule type" value="Genomic_DNA"/>
</dbReference>
<protein>
    <submittedName>
        <fullName evidence="2">Uncharacterized protein</fullName>
    </submittedName>
</protein>
<dbReference type="Proteomes" id="UP000228934">
    <property type="component" value="Unassembled WGS sequence"/>
</dbReference>
<reference evidence="3" key="1">
    <citation type="journal article" date="2017" name="Nat. Commun.">
        <title>The North American bullfrog draft genome provides insight into hormonal regulation of long noncoding RNA.</title>
        <authorList>
            <person name="Hammond S.A."/>
            <person name="Warren R.L."/>
            <person name="Vandervalk B.P."/>
            <person name="Kucuk E."/>
            <person name="Khan H."/>
            <person name="Gibb E.A."/>
            <person name="Pandoh P."/>
            <person name="Kirk H."/>
            <person name="Zhao Y."/>
            <person name="Jones M."/>
            <person name="Mungall A.J."/>
            <person name="Coope R."/>
            <person name="Pleasance S."/>
            <person name="Moore R.A."/>
            <person name="Holt R.A."/>
            <person name="Round J.M."/>
            <person name="Ohora S."/>
            <person name="Walle B.V."/>
            <person name="Veldhoen N."/>
            <person name="Helbing C.C."/>
            <person name="Birol I."/>
        </authorList>
    </citation>
    <scope>NUCLEOTIDE SEQUENCE [LARGE SCALE GENOMIC DNA]</scope>
</reference>
<gene>
    <name evidence="2" type="ORF">AB205_0052520</name>
</gene>